<name>A0A7V3ZW86_UNCW3</name>
<dbReference type="PANTHER" id="PTHR41368:SF1">
    <property type="entry name" value="PROTEIN YGHO"/>
    <property type="match status" value="1"/>
</dbReference>
<dbReference type="EMBL" id="DTDR01000131">
    <property type="protein sequence ID" value="HGK63999.1"/>
    <property type="molecule type" value="Genomic_DNA"/>
</dbReference>
<dbReference type="SUPFAM" id="SSF55729">
    <property type="entry name" value="Acyl-CoA N-acyltransferases (Nat)"/>
    <property type="match status" value="1"/>
</dbReference>
<gene>
    <name evidence="2" type="ORF">ENU74_05365</name>
</gene>
<dbReference type="PROSITE" id="PS51186">
    <property type="entry name" value="GNAT"/>
    <property type="match status" value="1"/>
</dbReference>
<dbReference type="InterPro" id="IPR000182">
    <property type="entry name" value="GNAT_dom"/>
</dbReference>
<sequence>MKEIIKVKKVENKKELDLFVKLPFKIYRNDKNFVPPLISEVKETLSKEKNPYFNHAERELFLAYFKDEIVGRIAAIIDYNYINHHQKKVGFFGFFESINDFDIASALFDKAKEWLKAKGMELMVGPANPALNDECAFLYEGFSSPPTIKMPYNPPYYLELVEKYGMSKAKDLYAYYIDLNQFVPEKVQNVVEKLKKKEKFIVRKVNLKKLDIELPKIKEVYNDAWQENWDFTPLTDEEINYLGRKLKPIAKSEIIPIVEIDNEPVGISIALPNYNEVLCHLNGRLFPFGIFKFFYYQRRIKSARLWALGIKKKFRKTGADALLYYETFLGGKKLGYEWGEVSWILEDNIDIIKPIEVWKVKLYKKYRIYQYPLS</sequence>
<dbReference type="InterPro" id="IPR039968">
    <property type="entry name" value="BcerS-like"/>
</dbReference>
<accession>A0A7V3ZW86</accession>
<feature type="domain" description="N-acetyltransferase" evidence="1">
    <location>
        <begin position="22"/>
        <end position="171"/>
    </location>
</feature>
<evidence type="ECO:0000259" key="1">
    <source>
        <dbReference type="PROSITE" id="PS51186"/>
    </source>
</evidence>
<organism evidence="2">
    <name type="scientific">candidate division WOR-3 bacterium</name>
    <dbReference type="NCBI Taxonomy" id="2052148"/>
    <lineage>
        <taxon>Bacteria</taxon>
        <taxon>Bacteria division WOR-3</taxon>
    </lineage>
</organism>
<dbReference type="PANTHER" id="PTHR41368">
    <property type="entry name" value="PROTEIN YGHO"/>
    <property type="match status" value="1"/>
</dbReference>
<protein>
    <recommendedName>
        <fullName evidence="1">N-acetyltransferase domain-containing protein</fullName>
    </recommendedName>
</protein>
<dbReference type="Gene3D" id="3.40.630.30">
    <property type="match status" value="1"/>
</dbReference>
<proteinExistence type="predicted"/>
<reference evidence="2" key="1">
    <citation type="journal article" date="2020" name="mSystems">
        <title>Genome- and Community-Level Interaction Insights into Carbon Utilization and Element Cycling Functions of Hydrothermarchaeota in Hydrothermal Sediment.</title>
        <authorList>
            <person name="Zhou Z."/>
            <person name="Liu Y."/>
            <person name="Xu W."/>
            <person name="Pan J."/>
            <person name="Luo Z.H."/>
            <person name="Li M."/>
        </authorList>
    </citation>
    <scope>NUCLEOTIDE SEQUENCE [LARGE SCALE GENOMIC DNA]</scope>
    <source>
        <strain evidence="2">SpSt-697</strain>
    </source>
</reference>
<dbReference type="InterPro" id="IPR016181">
    <property type="entry name" value="Acyl_CoA_acyltransferase"/>
</dbReference>
<comment type="caution">
    <text evidence="2">The sequence shown here is derived from an EMBL/GenBank/DDBJ whole genome shotgun (WGS) entry which is preliminary data.</text>
</comment>
<dbReference type="GO" id="GO:0016747">
    <property type="term" value="F:acyltransferase activity, transferring groups other than amino-acyl groups"/>
    <property type="evidence" value="ECO:0007669"/>
    <property type="project" value="InterPro"/>
</dbReference>
<evidence type="ECO:0000313" key="2">
    <source>
        <dbReference type="EMBL" id="HGK63999.1"/>
    </source>
</evidence>
<dbReference type="AlphaFoldDB" id="A0A7V3ZW86"/>